<sequence length="69" mass="7099">MKFFFTILVATLATLPGSATAKTQCAPCNNGVATPTCYGDYVVGVRGSIKTCSVLCADNQKTACCDPGC</sequence>
<proteinExistence type="predicted"/>
<accession>A0A6S6W8W9</accession>
<organism evidence="1 2">
    <name type="scientific">Pyrenophora teres f. teres</name>
    <dbReference type="NCBI Taxonomy" id="97479"/>
    <lineage>
        <taxon>Eukaryota</taxon>
        <taxon>Fungi</taxon>
        <taxon>Dikarya</taxon>
        <taxon>Ascomycota</taxon>
        <taxon>Pezizomycotina</taxon>
        <taxon>Dothideomycetes</taxon>
        <taxon>Pleosporomycetidae</taxon>
        <taxon>Pleosporales</taxon>
        <taxon>Pleosporineae</taxon>
        <taxon>Pleosporaceae</taxon>
        <taxon>Pyrenophora</taxon>
    </lineage>
</organism>
<evidence type="ECO:0000313" key="2">
    <source>
        <dbReference type="Proteomes" id="UP000472372"/>
    </source>
</evidence>
<reference evidence="1" key="1">
    <citation type="submission" date="2021-02" db="EMBL/GenBank/DDBJ databases">
        <authorList>
            <person name="Syme A R."/>
            <person name="Syme A R."/>
            <person name="Moolhuijzen P."/>
        </authorList>
    </citation>
    <scope>NUCLEOTIDE SEQUENCE</scope>
    <source>
        <strain evidence="1">W1-1</strain>
    </source>
</reference>
<protein>
    <submittedName>
        <fullName evidence="1">Uncharacterized protein</fullName>
    </submittedName>
</protein>
<dbReference type="AlphaFoldDB" id="A0A6S6W8W9"/>
<dbReference type="Proteomes" id="UP000472372">
    <property type="component" value="Chromosome 8"/>
</dbReference>
<evidence type="ECO:0000313" key="1">
    <source>
        <dbReference type="EMBL" id="CAE7199117.1"/>
    </source>
</evidence>
<gene>
    <name evidence="1" type="ORF">PTTW11_08403</name>
</gene>
<name>A0A6S6W8W9_9PLEO</name>
<dbReference type="EMBL" id="HG992984">
    <property type="protein sequence ID" value="CAE7199117.1"/>
    <property type="molecule type" value="Genomic_DNA"/>
</dbReference>